<feature type="transmembrane region" description="Helical" evidence="1">
    <location>
        <begin position="45"/>
        <end position="68"/>
    </location>
</feature>
<feature type="transmembrane region" description="Helical" evidence="1">
    <location>
        <begin position="197"/>
        <end position="218"/>
    </location>
</feature>
<organism evidence="3 4">
    <name type="scientific">Jaapia argillacea MUCL 33604</name>
    <dbReference type="NCBI Taxonomy" id="933084"/>
    <lineage>
        <taxon>Eukaryota</taxon>
        <taxon>Fungi</taxon>
        <taxon>Dikarya</taxon>
        <taxon>Basidiomycota</taxon>
        <taxon>Agaricomycotina</taxon>
        <taxon>Agaricomycetes</taxon>
        <taxon>Agaricomycetidae</taxon>
        <taxon>Jaapiales</taxon>
        <taxon>Jaapiaceae</taxon>
        <taxon>Jaapia</taxon>
    </lineage>
</organism>
<feature type="transmembrane region" description="Helical" evidence="1">
    <location>
        <begin position="156"/>
        <end position="185"/>
    </location>
</feature>
<dbReference type="AlphaFoldDB" id="A0A067PIF2"/>
<protein>
    <recommendedName>
        <fullName evidence="2">DUF6533 domain-containing protein</fullName>
    </recommendedName>
</protein>
<evidence type="ECO:0000313" key="3">
    <source>
        <dbReference type="EMBL" id="KDQ50251.1"/>
    </source>
</evidence>
<keyword evidence="1" id="KW-0812">Transmembrane</keyword>
<sequence>MASQPVSVNYSAVSSIVFLVWDIVITLDEEVEFIWQQPCMSPTKWLFLFARYSSVVMQMFVCPSRLLFSYVADRIAIIEALLVIPAFSILIPRLQFLPIGLPGFDSNSLAFLHIMTASNLLVQTSLLALTLGKGLSTLWRRDRRVKIIAVVTRDGLWAFALVSVMLLFNAAFYMVISVLFHSFIYTYAFPTTLQGPSAYLLLSWFMTVLSFCASRLVLNLYRMGAAACAATADPEDLLTTNLDNGAMELYELPARINIDSELPR</sequence>
<dbReference type="HOGENOM" id="CLU_035509_10_0_1"/>
<dbReference type="OrthoDB" id="2638860at2759"/>
<evidence type="ECO:0000256" key="1">
    <source>
        <dbReference type="SAM" id="Phobius"/>
    </source>
</evidence>
<keyword evidence="4" id="KW-1185">Reference proteome</keyword>
<feature type="transmembrane region" description="Helical" evidence="1">
    <location>
        <begin position="75"/>
        <end position="91"/>
    </location>
</feature>
<reference evidence="4" key="1">
    <citation type="journal article" date="2014" name="Proc. Natl. Acad. Sci. U.S.A.">
        <title>Extensive sampling of basidiomycete genomes demonstrates inadequacy of the white-rot/brown-rot paradigm for wood decay fungi.</title>
        <authorList>
            <person name="Riley R."/>
            <person name="Salamov A.A."/>
            <person name="Brown D.W."/>
            <person name="Nagy L.G."/>
            <person name="Floudas D."/>
            <person name="Held B.W."/>
            <person name="Levasseur A."/>
            <person name="Lombard V."/>
            <person name="Morin E."/>
            <person name="Otillar R."/>
            <person name="Lindquist E.A."/>
            <person name="Sun H."/>
            <person name="LaButti K.M."/>
            <person name="Schmutz J."/>
            <person name="Jabbour D."/>
            <person name="Luo H."/>
            <person name="Baker S.E."/>
            <person name="Pisabarro A.G."/>
            <person name="Walton J.D."/>
            <person name="Blanchette R.A."/>
            <person name="Henrissat B."/>
            <person name="Martin F."/>
            <person name="Cullen D."/>
            <person name="Hibbett D.S."/>
            <person name="Grigoriev I.V."/>
        </authorList>
    </citation>
    <scope>NUCLEOTIDE SEQUENCE [LARGE SCALE GENOMIC DNA]</scope>
    <source>
        <strain evidence="4">MUCL 33604</strain>
    </source>
</reference>
<evidence type="ECO:0000313" key="4">
    <source>
        <dbReference type="Proteomes" id="UP000027265"/>
    </source>
</evidence>
<feature type="domain" description="DUF6533" evidence="2">
    <location>
        <begin position="10"/>
        <end position="55"/>
    </location>
</feature>
<keyword evidence="1" id="KW-1133">Transmembrane helix</keyword>
<evidence type="ECO:0000259" key="2">
    <source>
        <dbReference type="Pfam" id="PF20151"/>
    </source>
</evidence>
<dbReference type="Pfam" id="PF20151">
    <property type="entry name" value="DUF6533"/>
    <property type="match status" value="1"/>
</dbReference>
<dbReference type="EMBL" id="KL197763">
    <property type="protein sequence ID" value="KDQ50251.1"/>
    <property type="molecule type" value="Genomic_DNA"/>
</dbReference>
<name>A0A067PIF2_9AGAM</name>
<feature type="transmembrane region" description="Helical" evidence="1">
    <location>
        <begin position="111"/>
        <end position="135"/>
    </location>
</feature>
<dbReference type="InParanoid" id="A0A067PIF2"/>
<accession>A0A067PIF2</accession>
<proteinExistence type="predicted"/>
<gene>
    <name evidence="3" type="ORF">JAAARDRAFT_211842</name>
</gene>
<dbReference type="InterPro" id="IPR045340">
    <property type="entry name" value="DUF6533"/>
</dbReference>
<keyword evidence="1" id="KW-0472">Membrane</keyword>
<feature type="transmembrane region" description="Helical" evidence="1">
    <location>
        <begin position="7"/>
        <end position="25"/>
    </location>
</feature>
<dbReference type="Proteomes" id="UP000027265">
    <property type="component" value="Unassembled WGS sequence"/>
</dbReference>